<accession>M4F1M0</accession>
<dbReference type="AlphaFoldDB" id="M4F1M0"/>
<reference evidence="1" key="3">
    <citation type="submission" date="2023-03" db="UniProtKB">
        <authorList>
            <consortium name="EnsemblPlants"/>
        </authorList>
    </citation>
    <scope>IDENTIFICATION</scope>
    <source>
        <strain evidence="1">cv. Chiifu-401-42</strain>
    </source>
</reference>
<reference evidence="2" key="2">
    <citation type="journal article" date="2018" name="Hortic Res">
        <title>Improved Brassica rapa reference genome by single-molecule sequencing and chromosome conformation capture technologies.</title>
        <authorList>
            <person name="Zhang L."/>
            <person name="Cai X."/>
            <person name="Wu J."/>
            <person name="Liu M."/>
            <person name="Grob S."/>
            <person name="Cheng F."/>
            <person name="Liang J."/>
            <person name="Cai C."/>
            <person name="Liu Z."/>
            <person name="Liu B."/>
            <person name="Wang F."/>
            <person name="Li S."/>
            <person name="Liu F."/>
            <person name="Li X."/>
            <person name="Cheng L."/>
            <person name="Yang W."/>
            <person name="Li M.H."/>
            <person name="Grossniklaus U."/>
            <person name="Zheng H."/>
            <person name="Wang X."/>
        </authorList>
    </citation>
    <scope>NUCLEOTIDE SEQUENCE [LARGE SCALE GENOMIC DNA]</scope>
    <source>
        <strain evidence="2">cv. Chiifu-401-42</strain>
    </source>
</reference>
<evidence type="ECO:0000313" key="1">
    <source>
        <dbReference type="EnsemblPlants" id="Bra034966.1-P"/>
    </source>
</evidence>
<proteinExistence type="predicted"/>
<dbReference type="eggNOG" id="KOG1812">
    <property type="taxonomic scope" value="Eukaryota"/>
</dbReference>
<protein>
    <submittedName>
        <fullName evidence="1">Uncharacterized protein</fullName>
    </submittedName>
</protein>
<dbReference type="STRING" id="51351.M4F1M0"/>
<keyword evidence="2" id="KW-1185">Reference proteome</keyword>
<dbReference type="InParanoid" id="M4F1M0"/>
<dbReference type="EnsemblPlants" id="Bra034966.1">
    <property type="protein sequence ID" value="Bra034966.1-P"/>
    <property type="gene ID" value="Bra034966"/>
</dbReference>
<dbReference type="HOGENOM" id="CLU_2888932_0_0_1"/>
<dbReference type="Proteomes" id="UP000011750">
    <property type="component" value="Unassembled WGS sequence"/>
</dbReference>
<dbReference type="Gramene" id="Bra034966.1">
    <property type="protein sequence ID" value="Bra034966.1-P"/>
    <property type="gene ID" value="Bra034966"/>
</dbReference>
<name>M4F1M0_BRACM</name>
<reference evidence="2" key="1">
    <citation type="journal article" date="2011" name="Nat. Genet.">
        <title>The genome of the mesopolyploid crop species Brassica rapa.</title>
        <authorList>
            <consortium name="Brassica rapa Genome Sequencing Project Consortium"/>
            <person name="Wang X."/>
            <person name="Wang H."/>
            <person name="Wang J."/>
            <person name="Sun R."/>
            <person name="Wu J."/>
            <person name="Liu S."/>
            <person name="Bai Y."/>
            <person name="Mun J.H."/>
            <person name="Bancroft I."/>
            <person name="Cheng F."/>
            <person name="Huang S."/>
            <person name="Li X."/>
            <person name="Hua W."/>
            <person name="Wang J."/>
            <person name="Wang X."/>
            <person name="Freeling M."/>
            <person name="Pires J.C."/>
            <person name="Paterson A.H."/>
            <person name="Chalhoub B."/>
            <person name="Wang B."/>
            <person name="Hayward A."/>
            <person name="Sharpe A.G."/>
            <person name="Park B.S."/>
            <person name="Weisshaar B."/>
            <person name="Liu B."/>
            <person name="Li B."/>
            <person name="Liu B."/>
            <person name="Tong C."/>
            <person name="Song C."/>
            <person name="Duran C."/>
            <person name="Peng C."/>
            <person name="Geng C."/>
            <person name="Koh C."/>
            <person name="Lin C."/>
            <person name="Edwards D."/>
            <person name="Mu D."/>
            <person name="Shen D."/>
            <person name="Soumpourou E."/>
            <person name="Li F."/>
            <person name="Fraser F."/>
            <person name="Conant G."/>
            <person name="Lassalle G."/>
            <person name="King G.J."/>
            <person name="Bonnema G."/>
            <person name="Tang H."/>
            <person name="Wang H."/>
            <person name="Belcram H."/>
            <person name="Zhou H."/>
            <person name="Hirakawa H."/>
            <person name="Abe H."/>
            <person name="Guo H."/>
            <person name="Wang H."/>
            <person name="Jin H."/>
            <person name="Parkin I.A."/>
            <person name="Batley J."/>
            <person name="Kim J.S."/>
            <person name="Just J."/>
            <person name="Li J."/>
            <person name="Xu J."/>
            <person name="Deng J."/>
            <person name="Kim J.A."/>
            <person name="Li J."/>
            <person name="Yu J."/>
            <person name="Meng J."/>
            <person name="Wang J."/>
            <person name="Min J."/>
            <person name="Poulain J."/>
            <person name="Wang J."/>
            <person name="Hatakeyama K."/>
            <person name="Wu K."/>
            <person name="Wang L."/>
            <person name="Fang L."/>
            <person name="Trick M."/>
            <person name="Links M.G."/>
            <person name="Zhao M."/>
            <person name="Jin M."/>
            <person name="Ramchiary N."/>
            <person name="Drou N."/>
            <person name="Berkman P.J."/>
            <person name="Cai Q."/>
            <person name="Huang Q."/>
            <person name="Li R."/>
            <person name="Tabata S."/>
            <person name="Cheng S."/>
            <person name="Zhang S."/>
            <person name="Zhang S."/>
            <person name="Huang S."/>
            <person name="Sato S."/>
            <person name="Sun S."/>
            <person name="Kwon S.J."/>
            <person name="Choi S.R."/>
            <person name="Lee T.H."/>
            <person name="Fan W."/>
            <person name="Zhao X."/>
            <person name="Tan X."/>
            <person name="Xu X."/>
            <person name="Wang Y."/>
            <person name="Qiu Y."/>
            <person name="Yin Y."/>
            <person name="Li Y."/>
            <person name="Du Y."/>
            <person name="Liao Y."/>
            <person name="Lim Y."/>
            <person name="Narusaka Y."/>
            <person name="Wang Y."/>
            <person name="Wang Z."/>
            <person name="Li Z."/>
            <person name="Wang Z."/>
            <person name="Xiong Z."/>
            <person name="Zhang Z."/>
        </authorList>
    </citation>
    <scope>NUCLEOTIDE SEQUENCE [LARGE SCALE GENOMIC DNA]</scope>
    <source>
        <strain evidence="2">cv. Chiifu-401-42</strain>
    </source>
</reference>
<sequence>MALQMTNEEKLEIPIVVALREMVLEKTRNLDGFVLKLAPLCDLDQALRLAQVTVGIVTLLSLN</sequence>
<organism evidence="1 2">
    <name type="scientific">Brassica campestris</name>
    <name type="common">Field mustard</name>
    <dbReference type="NCBI Taxonomy" id="3711"/>
    <lineage>
        <taxon>Eukaryota</taxon>
        <taxon>Viridiplantae</taxon>
        <taxon>Streptophyta</taxon>
        <taxon>Embryophyta</taxon>
        <taxon>Tracheophyta</taxon>
        <taxon>Spermatophyta</taxon>
        <taxon>Magnoliopsida</taxon>
        <taxon>eudicotyledons</taxon>
        <taxon>Gunneridae</taxon>
        <taxon>Pentapetalae</taxon>
        <taxon>rosids</taxon>
        <taxon>malvids</taxon>
        <taxon>Brassicales</taxon>
        <taxon>Brassicaceae</taxon>
        <taxon>Brassiceae</taxon>
        <taxon>Brassica</taxon>
    </lineage>
</organism>
<evidence type="ECO:0000313" key="2">
    <source>
        <dbReference type="Proteomes" id="UP000011750"/>
    </source>
</evidence>